<accession>A0ABS4IZE4</accession>
<gene>
    <name evidence="4" type="ORF">J2Z66_004581</name>
</gene>
<reference evidence="4 5" key="1">
    <citation type="submission" date="2021-03" db="EMBL/GenBank/DDBJ databases">
        <title>Genomic Encyclopedia of Type Strains, Phase IV (KMG-IV): sequencing the most valuable type-strain genomes for metagenomic binning, comparative biology and taxonomic classification.</title>
        <authorList>
            <person name="Goeker M."/>
        </authorList>
    </citation>
    <scope>NUCLEOTIDE SEQUENCE [LARGE SCALE GENOMIC DNA]</scope>
    <source>
        <strain evidence="4 5">DSM 26048</strain>
    </source>
</reference>
<dbReference type="InterPro" id="IPR016181">
    <property type="entry name" value="Acyl_CoA_acyltransferase"/>
</dbReference>
<keyword evidence="2" id="KW-0012">Acyltransferase</keyword>
<dbReference type="EMBL" id="JAGGLB010000016">
    <property type="protein sequence ID" value="MBP1992964.1"/>
    <property type="molecule type" value="Genomic_DNA"/>
</dbReference>
<dbReference type="PANTHER" id="PTHR43420">
    <property type="entry name" value="ACETYLTRANSFERASE"/>
    <property type="match status" value="1"/>
</dbReference>
<organism evidence="4 5">
    <name type="scientific">Paenibacillus eucommiae</name>
    <dbReference type="NCBI Taxonomy" id="1355755"/>
    <lineage>
        <taxon>Bacteria</taxon>
        <taxon>Bacillati</taxon>
        <taxon>Bacillota</taxon>
        <taxon>Bacilli</taxon>
        <taxon>Bacillales</taxon>
        <taxon>Paenibacillaceae</taxon>
        <taxon>Paenibacillus</taxon>
    </lineage>
</organism>
<dbReference type="PROSITE" id="PS51186">
    <property type="entry name" value="GNAT"/>
    <property type="match status" value="1"/>
</dbReference>
<dbReference type="InterPro" id="IPR050680">
    <property type="entry name" value="YpeA/RimI_acetyltransf"/>
</dbReference>
<dbReference type="Pfam" id="PF00583">
    <property type="entry name" value="Acetyltransf_1"/>
    <property type="match status" value="1"/>
</dbReference>
<proteinExistence type="predicted"/>
<protein>
    <submittedName>
        <fullName evidence="4">Ribosomal protein S18 acetylase RimI-like enzyme</fullName>
    </submittedName>
</protein>
<dbReference type="Proteomes" id="UP001519287">
    <property type="component" value="Unassembled WGS sequence"/>
</dbReference>
<name>A0ABS4IZE4_9BACL</name>
<dbReference type="RefSeq" id="WP_209974434.1">
    <property type="nucleotide sequence ID" value="NZ_JAGGLB010000016.1"/>
</dbReference>
<dbReference type="CDD" id="cd04301">
    <property type="entry name" value="NAT_SF"/>
    <property type="match status" value="1"/>
</dbReference>
<evidence type="ECO:0000313" key="5">
    <source>
        <dbReference type="Proteomes" id="UP001519287"/>
    </source>
</evidence>
<evidence type="ECO:0000313" key="4">
    <source>
        <dbReference type="EMBL" id="MBP1992964.1"/>
    </source>
</evidence>
<comment type="caution">
    <text evidence="4">The sequence shown here is derived from an EMBL/GenBank/DDBJ whole genome shotgun (WGS) entry which is preliminary data.</text>
</comment>
<evidence type="ECO:0000256" key="1">
    <source>
        <dbReference type="ARBA" id="ARBA00022679"/>
    </source>
</evidence>
<feature type="domain" description="N-acetyltransferase" evidence="3">
    <location>
        <begin position="13"/>
        <end position="148"/>
    </location>
</feature>
<dbReference type="InterPro" id="IPR000182">
    <property type="entry name" value="GNAT_dom"/>
</dbReference>
<evidence type="ECO:0000256" key="2">
    <source>
        <dbReference type="ARBA" id="ARBA00023315"/>
    </source>
</evidence>
<keyword evidence="1" id="KW-0808">Transferase</keyword>
<dbReference type="SUPFAM" id="SSF55729">
    <property type="entry name" value="Acyl-CoA N-acyltransferases (Nat)"/>
    <property type="match status" value="1"/>
</dbReference>
<keyword evidence="5" id="KW-1185">Reference proteome</keyword>
<evidence type="ECO:0000259" key="3">
    <source>
        <dbReference type="PROSITE" id="PS51186"/>
    </source>
</evidence>
<sequence>MMIRERLPAIDDSVIYKLILEEIAPFSREFNDSSVLTLTSIRKRLRNNVTFVMARGNRRPVGFITMFCKNRVLYVDMLAISGQTQGRGLGKKLLLAGESFGKRKACKKAQLLVDESNPKAIGFYQAMGFEAVRYLAEVGCYLMEISLTVSKPRRLQ</sequence>
<dbReference type="Gene3D" id="3.40.630.30">
    <property type="match status" value="1"/>
</dbReference>